<protein>
    <submittedName>
        <fullName evidence="2">5621_t:CDS:1</fullName>
    </submittedName>
</protein>
<evidence type="ECO:0000313" key="3">
    <source>
        <dbReference type="Proteomes" id="UP000789396"/>
    </source>
</evidence>
<accession>A0A9N8ZS12</accession>
<feature type="coiled-coil region" evidence="1">
    <location>
        <begin position="31"/>
        <end position="65"/>
    </location>
</feature>
<keyword evidence="1" id="KW-0175">Coiled coil</keyword>
<name>A0A9N8ZS12_9GLOM</name>
<gene>
    <name evidence="2" type="ORF">RFULGI_LOCUS2614</name>
</gene>
<dbReference type="AlphaFoldDB" id="A0A9N8ZS12"/>
<organism evidence="2 3">
    <name type="scientific">Racocetra fulgida</name>
    <dbReference type="NCBI Taxonomy" id="60492"/>
    <lineage>
        <taxon>Eukaryota</taxon>
        <taxon>Fungi</taxon>
        <taxon>Fungi incertae sedis</taxon>
        <taxon>Mucoromycota</taxon>
        <taxon>Glomeromycotina</taxon>
        <taxon>Glomeromycetes</taxon>
        <taxon>Diversisporales</taxon>
        <taxon>Gigasporaceae</taxon>
        <taxon>Racocetra</taxon>
    </lineage>
</organism>
<reference evidence="2" key="1">
    <citation type="submission" date="2021-06" db="EMBL/GenBank/DDBJ databases">
        <authorList>
            <person name="Kallberg Y."/>
            <person name="Tangrot J."/>
            <person name="Rosling A."/>
        </authorList>
    </citation>
    <scope>NUCLEOTIDE SEQUENCE</scope>
    <source>
        <strain evidence="2">IN212</strain>
    </source>
</reference>
<sequence length="122" mass="14634">MYKNDFDIEEKTASKEYLDNLYLSSQINQFAEQMKEAIKTKQKEIDDEEAKKKESRKKAVEQIEKYCEETFKYMEEELPSVQKAIKKFFKKIKETPVDDLSSVIAEAQKFIDEERNKIKRLY</sequence>
<evidence type="ECO:0000256" key="1">
    <source>
        <dbReference type="SAM" id="Coils"/>
    </source>
</evidence>
<dbReference type="EMBL" id="CAJVPZ010002022">
    <property type="protein sequence ID" value="CAG8504872.1"/>
    <property type="molecule type" value="Genomic_DNA"/>
</dbReference>
<keyword evidence="3" id="KW-1185">Reference proteome</keyword>
<proteinExistence type="predicted"/>
<evidence type="ECO:0000313" key="2">
    <source>
        <dbReference type="EMBL" id="CAG8504872.1"/>
    </source>
</evidence>
<comment type="caution">
    <text evidence="2">The sequence shown here is derived from an EMBL/GenBank/DDBJ whole genome shotgun (WGS) entry which is preliminary data.</text>
</comment>
<dbReference type="Proteomes" id="UP000789396">
    <property type="component" value="Unassembled WGS sequence"/>
</dbReference>